<dbReference type="Gene3D" id="3.90.550.10">
    <property type="entry name" value="Spore Coat Polysaccharide Biosynthesis Protein SpsA, Chain A"/>
    <property type="match status" value="1"/>
</dbReference>
<dbReference type="InterPro" id="IPR005835">
    <property type="entry name" value="NTP_transferase_dom"/>
</dbReference>
<dbReference type="InterPro" id="IPR029044">
    <property type="entry name" value="Nucleotide-diphossugar_trans"/>
</dbReference>
<evidence type="ECO:0000313" key="2">
    <source>
        <dbReference type="EMBL" id="CUO72157.1"/>
    </source>
</evidence>
<dbReference type="GO" id="GO:0047343">
    <property type="term" value="F:glucose-1-phosphate cytidylyltransferase activity"/>
    <property type="evidence" value="ECO:0007669"/>
    <property type="project" value="UniProtKB-EC"/>
</dbReference>
<reference evidence="2 3" key="1">
    <citation type="submission" date="2015-09" db="EMBL/GenBank/DDBJ databases">
        <authorList>
            <consortium name="Pathogen Informatics"/>
        </authorList>
    </citation>
    <scope>NUCLEOTIDE SEQUENCE [LARGE SCALE GENOMIC DNA]</scope>
    <source>
        <strain evidence="2 3">2789STDY5834856</strain>
    </source>
</reference>
<proteinExistence type="predicted"/>
<dbReference type="AlphaFoldDB" id="A0A174HFJ1"/>
<organism evidence="2 3">
    <name type="scientific">Clostridium disporicum</name>
    <dbReference type="NCBI Taxonomy" id="84024"/>
    <lineage>
        <taxon>Bacteria</taxon>
        <taxon>Bacillati</taxon>
        <taxon>Bacillota</taxon>
        <taxon>Clostridia</taxon>
        <taxon>Eubacteriales</taxon>
        <taxon>Clostridiaceae</taxon>
        <taxon>Clostridium</taxon>
    </lineage>
</organism>
<dbReference type="EMBL" id="CYZX01000014">
    <property type="protein sequence ID" value="CUO72157.1"/>
    <property type="molecule type" value="Genomic_DNA"/>
</dbReference>
<keyword evidence="2" id="KW-0808">Transferase</keyword>
<dbReference type="CDD" id="cd02524">
    <property type="entry name" value="G1P_cytidylyltransferase"/>
    <property type="match status" value="1"/>
</dbReference>
<name>A0A174HFJ1_9CLOT</name>
<sequence length="254" mass="29337">MKVVILAGGKGIRMSQLTVDTPKPLCEVGGMPILWHIMKMYQYYKFNDFILLLGYKGEKIKEYFMDYYWKTNSFKLDMNSGDIKVYSDPEDFKITFVDTGIDTMTGGRIKRAKEYIGNETFMLTYGDGLADIDIEELLKFHKKQGRIATVTGIYKKSQYGILTVGDGVAKSFEEKKNTEEIINGGFFVFEPEIFNYLENDSTCVLEQSPLKKLVADNQLAVYMHNGFWTAMDTLSDINNVNIMWNEGRRLWKIW</sequence>
<keyword evidence="2" id="KW-0548">Nucleotidyltransferase</keyword>
<evidence type="ECO:0000313" key="3">
    <source>
        <dbReference type="Proteomes" id="UP000095594"/>
    </source>
</evidence>
<dbReference type="PANTHER" id="PTHR47183:SF2">
    <property type="entry name" value="GLUCOSE-1-PHOSPHATE CYTIDYLYLTRANSFERASE-RELATED"/>
    <property type="match status" value="1"/>
</dbReference>
<accession>A0A174HFJ1</accession>
<protein>
    <submittedName>
        <fullName evidence="2">Nucleoside-diphosphate-sugar pyrophosphorylase family protein</fullName>
        <ecNumber evidence="2">2.7.7.33</ecNumber>
    </submittedName>
</protein>
<dbReference type="SUPFAM" id="SSF53448">
    <property type="entry name" value="Nucleotide-diphospho-sugar transferases"/>
    <property type="match status" value="1"/>
</dbReference>
<dbReference type="EC" id="2.7.7.33" evidence="2"/>
<feature type="domain" description="Nucleotidyl transferase" evidence="1">
    <location>
        <begin position="2"/>
        <end position="233"/>
    </location>
</feature>
<dbReference type="PANTHER" id="PTHR47183">
    <property type="entry name" value="GLUCOSE-1-PHOSPHATE CYTIDYLYLTRANSFERASE-RELATED"/>
    <property type="match status" value="1"/>
</dbReference>
<dbReference type="Proteomes" id="UP000095594">
    <property type="component" value="Unassembled WGS sequence"/>
</dbReference>
<evidence type="ECO:0000259" key="1">
    <source>
        <dbReference type="Pfam" id="PF00483"/>
    </source>
</evidence>
<dbReference type="Pfam" id="PF00483">
    <property type="entry name" value="NTP_transferase"/>
    <property type="match status" value="1"/>
</dbReference>
<dbReference type="InterPro" id="IPR013446">
    <property type="entry name" value="G1P_cyt_trans-like"/>
</dbReference>
<dbReference type="OrthoDB" id="9801899at2"/>
<dbReference type="RefSeq" id="WP_055266393.1">
    <property type="nucleotide sequence ID" value="NZ_CABIXQ010000014.1"/>
</dbReference>
<gene>
    <name evidence="2" type="primary">rfbF</name>
    <name evidence="2" type="ORF">ERS852471_02123</name>
</gene>